<evidence type="ECO:0000256" key="1">
    <source>
        <dbReference type="SAM" id="SignalP"/>
    </source>
</evidence>
<feature type="chain" id="PRO_5002539041" description="DUF4012 domain-containing protein" evidence="1">
    <location>
        <begin position="27"/>
        <end position="641"/>
    </location>
</feature>
<keyword evidence="1" id="KW-0732">Signal</keyword>
<dbReference type="Proteomes" id="UP000034705">
    <property type="component" value="Unassembled WGS sequence"/>
</dbReference>
<accession>A0A0G1PLI0</accession>
<evidence type="ECO:0000313" key="2">
    <source>
        <dbReference type="EMBL" id="KKU33557.1"/>
    </source>
</evidence>
<evidence type="ECO:0000313" key="3">
    <source>
        <dbReference type="Proteomes" id="UP000034705"/>
    </source>
</evidence>
<organism evidence="2 3">
    <name type="scientific">Candidatus Uhrbacteria bacterium GW2011_GWF2_46_218</name>
    <dbReference type="NCBI Taxonomy" id="1619001"/>
    <lineage>
        <taxon>Bacteria</taxon>
        <taxon>Candidatus Uhriibacteriota</taxon>
    </lineage>
</organism>
<reference evidence="2 3" key="1">
    <citation type="journal article" date="2015" name="Nature">
        <title>rRNA introns, odd ribosomes, and small enigmatic genomes across a large radiation of phyla.</title>
        <authorList>
            <person name="Brown C.T."/>
            <person name="Hug L.A."/>
            <person name="Thomas B.C."/>
            <person name="Sharon I."/>
            <person name="Castelle C.J."/>
            <person name="Singh A."/>
            <person name="Wilkins M.J."/>
            <person name="Williams K.H."/>
            <person name="Banfield J.F."/>
        </authorList>
    </citation>
    <scope>NUCLEOTIDE SEQUENCE [LARGE SCALE GENOMIC DNA]</scope>
</reference>
<gene>
    <name evidence="2" type="ORF">UX45_C0008G0006</name>
</gene>
<evidence type="ECO:0008006" key="4">
    <source>
        <dbReference type="Google" id="ProtNLM"/>
    </source>
</evidence>
<comment type="caution">
    <text evidence="2">The sequence shown here is derived from an EMBL/GenBank/DDBJ whole genome shotgun (WGS) entry which is preliminary data.</text>
</comment>
<proteinExistence type="predicted"/>
<feature type="signal peptide" evidence="1">
    <location>
        <begin position="1"/>
        <end position="26"/>
    </location>
</feature>
<dbReference type="EMBL" id="LCMG01000008">
    <property type="protein sequence ID" value="KKU33557.1"/>
    <property type="molecule type" value="Genomic_DNA"/>
</dbReference>
<protein>
    <recommendedName>
        <fullName evidence="4">DUF4012 domain-containing protein</fullName>
    </recommendedName>
</protein>
<dbReference type="AlphaFoldDB" id="A0A0G1PLI0"/>
<sequence length="641" mass="70497">MIVVVCASFFLVVLCACVGFAGWAFATTQSIMQEAKHAKEAVAVWDFVAASDALDAIQKTTVRAEHAVDFFGFLAPFPWIGDQVTGLAHTLEAGGYLLEALQNLCGVGEDMVRLSGLSADLSTTQVEGTFAEVPRETKRAVLMRLSEASSDFAQASAQLSIVREEMQQWGSALWLVSSLSTFLTLLDQLDEASQSLHNLQTFATILPEFGGLEEQKTFLLLFLNNTELRPGGGFIGTYGLARVQDGDFVSVQTKDVYALDQLAVSSLAAPIPLQTYNATPFWYMRDANWSPDFAVSALHIIERFIAEGQSLSEEQKMSVPTAMSVHGVIGLTTTFVSDILVLTGPLTVSGQTFTAENFADAMEYQVEVGYTGQGIPSSQRKEILADVVESLLYRLYELPASDWPALLDIVSANFSQKQLAFYSADQEVEEALLQAGWAGRVLSSSVDTQMVVDANLASLKSDPAVDRDMTYEVFQNTKGDWIGRTTIIYAHRGSFDWKTTRYRTYTRLYVPFGTKLIDTKGSLVNDRLLNPSQSEGVVDVGTDLGLTYFGAFTSVEPGETQTLVFEYLLSDGVVEAIENGSYTLTFFKQMGASDHNLHLALDFGNTIFYATPSEERLEWGNETYLLNTILDQDKIFEVLFD</sequence>
<dbReference type="Pfam" id="PF13196">
    <property type="entry name" value="DUF4012"/>
    <property type="match status" value="1"/>
</dbReference>
<dbReference type="InterPro" id="IPR025101">
    <property type="entry name" value="DUF4012"/>
</dbReference>
<name>A0A0G1PLI0_9BACT</name>